<feature type="transmembrane region" description="Helical" evidence="2">
    <location>
        <begin position="290"/>
        <end position="309"/>
    </location>
</feature>
<dbReference type="Proteomes" id="UP001642484">
    <property type="component" value="Unassembled WGS sequence"/>
</dbReference>
<comment type="caution">
    <text evidence="3">The sequence shown here is derived from an EMBL/GenBank/DDBJ whole genome shotgun (WGS) entry which is preliminary data.</text>
</comment>
<feature type="transmembrane region" description="Helical" evidence="2">
    <location>
        <begin position="539"/>
        <end position="558"/>
    </location>
</feature>
<sequence>MEEGDSPRGERITQHSDGATASSADECSINPSQAGSLKASGKKKNKKSTKLMKKGKLKKRDTNEVSSLQQVVVQQDMFEQETPPEQSLAKDLQRRNAADEDVGTMPRESASTRLSYGFDAGDHDDAPLPCPNCGHHRTSYVPHRGGLKRTKGTRERRVGISNGRVDVKEYQEDEDIEPGARVVKRRSSAMAVLQSLTNTSEGGFSCCAHVLLALIGGGRQTRTSCQQAAEAFQAGDGCSCFLYLTIIVFGHLFIFLLPPAFIFCGLTYVHQKGPRVEDIEELVKVSSKQPYWMILMTSILGAASTALIMGPPAFKAGSTGAWQTMGRIAKIVFTLYLLFRTVYTWGEELAVLRTIFDREFSRHLGLSTVVRTLMLSMVQSATSSQWSRYADQLVLMLVYNDYLNFRKAHEDGFVKNWRQYMDTVEKAEEGNELTMVAFKSRPYSKEKGGKGGFAPSMLDPRRLIFLIQEMTKSNGLKSNAPWEDGKGQTAYGRWRTRIWACFHWLGKLIFTMYIAVLLVRCWTFGWGVALVYFPLFTILYPWVILIVLMFMILMRLILVESLMWILIKLGNQGCCDRLLALLRLLCCRGDREVEDLDSELHFETPDGNPDTIKLYPRPGHHVSVDDDRKHLRTIANAMASTGFLPGNFDRALWPQLQCCGKPMPRLPGLLYTNISSEKGSQEELRRNYEHEVAVLQATGITRDGWCYVIIYAAIGKVMVDFMVVVLTRFMAGVGYMDCVVLTLTDRSWQRWMEQFDYMDTINRINRWVNAIW</sequence>
<feature type="compositionally biased region" description="Basic residues" evidence="1">
    <location>
        <begin position="40"/>
        <end position="59"/>
    </location>
</feature>
<evidence type="ECO:0000256" key="1">
    <source>
        <dbReference type="SAM" id="MobiDB-lite"/>
    </source>
</evidence>
<feature type="compositionally biased region" description="Basic and acidic residues" evidence="1">
    <location>
        <begin position="1"/>
        <end position="14"/>
    </location>
</feature>
<evidence type="ECO:0000313" key="4">
    <source>
        <dbReference type="Proteomes" id="UP001642484"/>
    </source>
</evidence>
<feature type="transmembrane region" description="Helical" evidence="2">
    <location>
        <begin position="321"/>
        <end position="339"/>
    </location>
</feature>
<keyword evidence="2" id="KW-0812">Transmembrane</keyword>
<evidence type="ECO:0000313" key="3">
    <source>
        <dbReference type="EMBL" id="CAK9017756.1"/>
    </source>
</evidence>
<proteinExistence type="predicted"/>
<gene>
    <name evidence="3" type="ORF">CCMP2556_LOCUS12988</name>
</gene>
<keyword evidence="4" id="KW-1185">Reference proteome</keyword>
<organism evidence="3 4">
    <name type="scientific">Durusdinium trenchii</name>
    <dbReference type="NCBI Taxonomy" id="1381693"/>
    <lineage>
        <taxon>Eukaryota</taxon>
        <taxon>Sar</taxon>
        <taxon>Alveolata</taxon>
        <taxon>Dinophyceae</taxon>
        <taxon>Suessiales</taxon>
        <taxon>Symbiodiniaceae</taxon>
        <taxon>Durusdinium</taxon>
    </lineage>
</organism>
<feature type="transmembrane region" description="Helical" evidence="2">
    <location>
        <begin position="241"/>
        <end position="269"/>
    </location>
</feature>
<keyword evidence="2" id="KW-0472">Membrane</keyword>
<feature type="region of interest" description="Disordered" evidence="1">
    <location>
        <begin position="1"/>
        <end position="110"/>
    </location>
</feature>
<accession>A0ABP0JTG1</accession>
<evidence type="ECO:0000256" key="2">
    <source>
        <dbReference type="SAM" id="Phobius"/>
    </source>
</evidence>
<reference evidence="3 4" key="1">
    <citation type="submission" date="2024-02" db="EMBL/GenBank/DDBJ databases">
        <authorList>
            <person name="Chen Y."/>
            <person name="Shah S."/>
            <person name="Dougan E. K."/>
            <person name="Thang M."/>
            <person name="Chan C."/>
        </authorList>
    </citation>
    <scope>NUCLEOTIDE SEQUENCE [LARGE SCALE GENOMIC DNA]</scope>
</reference>
<keyword evidence="2" id="KW-1133">Transmembrane helix</keyword>
<dbReference type="EMBL" id="CAXAMN010006484">
    <property type="protein sequence ID" value="CAK9017756.1"/>
    <property type="molecule type" value="Genomic_DNA"/>
</dbReference>
<feature type="compositionally biased region" description="Low complexity" evidence="1">
    <location>
        <begin position="65"/>
        <end position="75"/>
    </location>
</feature>
<protein>
    <submittedName>
        <fullName evidence="3">Uncharacterized protein</fullName>
    </submittedName>
</protein>
<feature type="transmembrane region" description="Helical" evidence="2">
    <location>
        <begin position="504"/>
        <end position="533"/>
    </location>
</feature>
<name>A0ABP0JTG1_9DINO</name>
<feature type="compositionally biased region" description="Polar residues" evidence="1">
    <location>
        <begin position="15"/>
        <end position="34"/>
    </location>
</feature>